<dbReference type="Proteomes" id="UP001165677">
    <property type="component" value="Unassembled WGS sequence"/>
</dbReference>
<dbReference type="RefSeq" id="WP_264369470.1">
    <property type="nucleotide sequence ID" value="NZ_JAPCIO010000007.1"/>
</dbReference>
<evidence type="ECO:0000313" key="2">
    <source>
        <dbReference type="EMBL" id="MCW1148754.1"/>
    </source>
</evidence>
<dbReference type="EMBL" id="JAPCIO010000007">
    <property type="protein sequence ID" value="MCW1148754.1"/>
    <property type="molecule type" value="Genomic_DNA"/>
</dbReference>
<keyword evidence="3" id="KW-1185">Reference proteome</keyword>
<proteinExistence type="predicted"/>
<evidence type="ECO:0000313" key="3">
    <source>
        <dbReference type="Proteomes" id="UP001165677"/>
    </source>
</evidence>
<reference evidence="2" key="1">
    <citation type="submission" date="2022-10" db="EMBL/GenBank/DDBJ databases">
        <title>Flavobacterium sp. nov., a bacterium isolated from lake sediment.</title>
        <authorList>
            <person name="Qu J.-H."/>
        </authorList>
    </citation>
    <scope>NUCLEOTIDE SEQUENCE</scope>
    <source>
        <strain evidence="2">TH16-21</strain>
    </source>
</reference>
<name>A0ABT3EKU7_9FLAO</name>
<gene>
    <name evidence="2" type="ORF">OJ995_11030</name>
</gene>
<dbReference type="PROSITE" id="PS51257">
    <property type="entry name" value="PROKAR_LIPOPROTEIN"/>
    <property type="match status" value="1"/>
</dbReference>
<protein>
    <submittedName>
        <fullName evidence="2">DUF4266 domain-containing protein</fullName>
    </submittedName>
</protein>
<accession>A0ABT3EKU7</accession>
<comment type="caution">
    <text evidence="2">The sequence shown here is derived from an EMBL/GenBank/DDBJ whole genome shotgun (WGS) entry which is preliminary data.</text>
</comment>
<organism evidence="2 3">
    <name type="scientific">Flavobacterium lacisediminis</name>
    <dbReference type="NCBI Taxonomy" id="2989705"/>
    <lineage>
        <taxon>Bacteria</taxon>
        <taxon>Pseudomonadati</taxon>
        <taxon>Bacteroidota</taxon>
        <taxon>Flavobacteriia</taxon>
        <taxon>Flavobacteriales</taxon>
        <taxon>Flavobacteriaceae</taxon>
        <taxon>Flavobacterium</taxon>
    </lineage>
</organism>
<sequence length="69" mass="7438">MKKALIVVLILVGVTSCNSVKEYDKQYINDPDMKLSARTSERYETTFQVYREAASGANGGKTGGGCGCN</sequence>
<evidence type="ECO:0000259" key="1">
    <source>
        <dbReference type="Pfam" id="PF14086"/>
    </source>
</evidence>
<feature type="domain" description="DUF4266" evidence="1">
    <location>
        <begin position="20"/>
        <end position="69"/>
    </location>
</feature>
<dbReference type="InterPro" id="IPR025362">
    <property type="entry name" value="DUF4266"/>
</dbReference>
<dbReference type="Pfam" id="PF14086">
    <property type="entry name" value="DUF4266"/>
    <property type="match status" value="1"/>
</dbReference>